<name>A0ABS2G7B1_9FIRM</name>
<feature type="transmembrane region" description="Helical" evidence="18">
    <location>
        <begin position="696"/>
        <end position="717"/>
    </location>
</feature>
<keyword evidence="12" id="KW-0460">Magnesium</keyword>
<keyword evidence="9 18" id="KW-0812">Transmembrane</keyword>
<feature type="transmembrane region" description="Helical" evidence="18">
    <location>
        <begin position="851"/>
        <end position="874"/>
    </location>
</feature>
<accession>A0ABS2G7B1</accession>
<evidence type="ECO:0000256" key="9">
    <source>
        <dbReference type="ARBA" id="ARBA00022692"/>
    </source>
</evidence>
<evidence type="ECO:0000256" key="18">
    <source>
        <dbReference type="SAM" id="Phobius"/>
    </source>
</evidence>
<evidence type="ECO:0000256" key="17">
    <source>
        <dbReference type="ARBA" id="ARBA00047295"/>
    </source>
</evidence>
<dbReference type="Gene3D" id="3.40.50.1000">
    <property type="entry name" value="HAD superfamily/HAD-like"/>
    <property type="match status" value="1"/>
</dbReference>
<feature type="transmembrane region" description="Helical" evidence="18">
    <location>
        <begin position="96"/>
        <end position="115"/>
    </location>
</feature>
<evidence type="ECO:0000256" key="10">
    <source>
        <dbReference type="ARBA" id="ARBA00022741"/>
    </source>
</evidence>
<keyword evidence="15 18" id="KW-0472">Membrane</keyword>
<dbReference type="Gene3D" id="1.20.1110.10">
    <property type="entry name" value="Calcium-transporting ATPase, transmembrane domain"/>
    <property type="match status" value="1"/>
</dbReference>
<dbReference type="PROSITE" id="PS00154">
    <property type="entry name" value="ATPASE_E1_E2"/>
    <property type="match status" value="1"/>
</dbReference>
<dbReference type="NCBIfam" id="TIGR01524">
    <property type="entry name" value="ATPase-IIIB_Mg"/>
    <property type="match status" value="1"/>
</dbReference>
<proteinExistence type="inferred from homology"/>
<reference evidence="20 21" key="1">
    <citation type="journal article" date="2021" name="Sci. Rep.">
        <title>The distribution of antibiotic resistance genes in chicken gut microbiota commensals.</title>
        <authorList>
            <person name="Juricova H."/>
            <person name="Matiasovicova J."/>
            <person name="Kubasova T."/>
            <person name="Cejkova D."/>
            <person name="Rychlik I."/>
        </authorList>
    </citation>
    <scope>NUCLEOTIDE SEQUENCE [LARGE SCALE GENOMIC DNA]</scope>
    <source>
        <strain evidence="20 21">An431b</strain>
    </source>
</reference>
<evidence type="ECO:0000256" key="1">
    <source>
        <dbReference type="ARBA" id="ARBA00003954"/>
    </source>
</evidence>
<evidence type="ECO:0000256" key="16">
    <source>
        <dbReference type="ARBA" id="ARBA00029806"/>
    </source>
</evidence>
<gene>
    <name evidence="20" type="primary">mgtA</name>
    <name evidence="20" type="ORF">H9X83_04240</name>
</gene>
<evidence type="ECO:0000256" key="11">
    <source>
        <dbReference type="ARBA" id="ARBA00022840"/>
    </source>
</evidence>
<evidence type="ECO:0000313" key="21">
    <source>
        <dbReference type="Proteomes" id="UP000729290"/>
    </source>
</evidence>
<dbReference type="Pfam" id="PF00690">
    <property type="entry name" value="Cation_ATPase_N"/>
    <property type="match status" value="1"/>
</dbReference>
<dbReference type="InterPro" id="IPR001757">
    <property type="entry name" value="P_typ_ATPase"/>
</dbReference>
<dbReference type="Proteomes" id="UP000729290">
    <property type="component" value="Unassembled WGS sequence"/>
</dbReference>
<dbReference type="SMART" id="SM00831">
    <property type="entry name" value="Cation_ATPase_N"/>
    <property type="match status" value="1"/>
</dbReference>
<evidence type="ECO:0000256" key="15">
    <source>
        <dbReference type="ARBA" id="ARBA00023136"/>
    </source>
</evidence>
<dbReference type="PANTHER" id="PTHR42861">
    <property type="entry name" value="CALCIUM-TRANSPORTING ATPASE"/>
    <property type="match status" value="1"/>
</dbReference>
<comment type="catalytic activity">
    <reaction evidence="17">
        <text>Mg(2+)(out) + ATP + H2O = Mg(2+)(in) + ADP + phosphate + H(+)</text>
        <dbReference type="Rhea" id="RHEA:10260"/>
        <dbReference type="ChEBI" id="CHEBI:15377"/>
        <dbReference type="ChEBI" id="CHEBI:15378"/>
        <dbReference type="ChEBI" id="CHEBI:18420"/>
        <dbReference type="ChEBI" id="CHEBI:30616"/>
        <dbReference type="ChEBI" id="CHEBI:43474"/>
        <dbReference type="ChEBI" id="CHEBI:456216"/>
        <dbReference type="EC" id="7.2.2.14"/>
    </reaction>
</comment>
<dbReference type="InterPro" id="IPR023299">
    <property type="entry name" value="ATPase_P-typ_cyto_dom_N"/>
</dbReference>
<dbReference type="SFLD" id="SFLDG00002">
    <property type="entry name" value="C1.7:_P-type_atpase_like"/>
    <property type="match status" value="1"/>
</dbReference>
<feature type="transmembrane region" description="Helical" evidence="18">
    <location>
        <begin position="816"/>
        <end position="839"/>
    </location>
</feature>
<dbReference type="EMBL" id="JACSNV010000004">
    <property type="protein sequence ID" value="MBM6877371.1"/>
    <property type="molecule type" value="Genomic_DNA"/>
</dbReference>
<evidence type="ECO:0000256" key="4">
    <source>
        <dbReference type="ARBA" id="ARBA00012786"/>
    </source>
</evidence>
<dbReference type="SUPFAM" id="SSF81665">
    <property type="entry name" value="Calcium ATPase, transmembrane domain M"/>
    <property type="match status" value="1"/>
</dbReference>
<feature type="transmembrane region" description="Helical" evidence="18">
    <location>
        <begin position="738"/>
        <end position="761"/>
    </location>
</feature>
<evidence type="ECO:0000313" key="20">
    <source>
        <dbReference type="EMBL" id="MBM6877371.1"/>
    </source>
</evidence>
<evidence type="ECO:0000256" key="14">
    <source>
        <dbReference type="ARBA" id="ARBA00022989"/>
    </source>
</evidence>
<dbReference type="InterPro" id="IPR059000">
    <property type="entry name" value="ATPase_P-type_domA"/>
</dbReference>
<evidence type="ECO:0000256" key="6">
    <source>
        <dbReference type="ARBA" id="ARBA00022475"/>
    </source>
</evidence>
<feature type="transmembrane region" description="Helical" evidence="18">
    <location>
        <begin position="254"/>
        <end position="275"/>
    </location>
</feature>
<evidence type="ECO:0000256" key="12">
    <source>
        <dbReference type="ARBA" id="ARBA00022842"/>
    </source>
</evidence>
<dbReference type="InterPro" id="IPR036412">
    <property type="entry name" value="HAD-like_sf"/>
</dbReference>
<dbReference type="NCBIfam" id="TIGR01494">
    <property type="entry name" value="ATPase_P-type"/>
    <property type="match status" value="2"/>
</dbReference>
<keyword evidence="6" id="KW-1003">Cell membrane</keyword>
<evidence type="ECO:0000256" key="5">
    <source>
        <dbReference type="ARBA" id="ARBA00013555"/>
    </source>
</evidence>
<keyword evidence="8" id="KW-0597">Phosphoprotein</keyword>
<keyword evidence="10" id="KW-0547">Nucleotide-binding</keyword>
<dbReference type="InterPro" id="IPR023214">
    <property type="entry name" value="HAD_sf"/>
</dbReference>
<evidence type="ECO:0000256" key="13">
    <source>
        <dbReference type="ARBA" id="ARBA00022967"/>
    </source>
</evidence>
<comment type="similarity">
    <text evidence="3">Belongs to the cation transport ATPase (P-type) (TC 3.A.3) family. Type IIIB subfamily.</text>
</comment>
<dbReference type="Pfam" id="PF00122">
    <property type="entry name" value="E1-E2_ATPase"/>
    <property type="match status" value="1"/>
</dbReference>
<dbReference type="InterPro" id="IPR004014">
    <property type="entry name" value="ATPase_P-typ_cation-transptr_N"/>
</dbReference>
<organism evidence="20 21">
    <name type="scientific">Anaerotignum lactatifermentans</name>
    <dbReference type="NCBI Taxonomy" id="160404"/>
    <lineage>
        <taxon>Bacteria</taxon>
        <taxon>Bacillati</taxon>
        <taxon>Bacillota</taxon>
        <taxon>Clostridia</taxon>
        <taxon>Lachnospirales</taxon>
        <taxon>Anaerotignaceae</taxon>
        <taxon>Anaerotignum</taxon>
    </lineage>
</organism>
<dbReference type="InterPro" id="IPR008250">
    <property type="entry name" value="ATPase_P-typ_transduc_dom_A_sf"/>
</dbReference>
<feature type="transmembrane region" description="Helical" evidence="18">
    <location>
        <begin position="62"/>
        <end position="84"/>
    </location>
</feature>
<dbReference type="Pfam" id="PF13246">
    <property type="entry name" value="Cation_ATPase"/>
    <property type="match status" value="1"/>
</dbReference>
<feature type="transmembrane region" description="Helical" evidence="18">
    <location>
        <begin position="781"/>
        <end position="804"/>
    </location>
</feature>
<evidence type="ECO:0000256" key="8">
    <source>
        <dbReference type="ARBA" id="ARBA00022553"/>
    </source>
</evidence>
<dbReference type="InterPro" id="IPR044492">
    <property type="entry name" value="P_typ_ATPase_HD_dom"/>
</dbReference>
<evidence type="ECO:0000256" key="3">
    <source>
        <dbReference type="ARBA" id="ARBA00008746"/>
    </source>
</evidence>
<evidence type="ECO:0000256" key="2">
    <source>
        <dbReference type="ARBA" id="ARBA00004429"/>
    </source>
</evidence>
<feature type="domain" description="Cation-transporting P-type ATPase N-terminal" evidence="19">
    <location>
        <begin position="18"/>
        <end position="86"/>
    </location>
</feature>
<evidence type="ECO:0000256" key="7">
    <source>
        <dbReference type="ARBA" id="ARBA00022519"/>
    </source>
</evidence>
<protein>
    <recommendedName>
        <fullName evidence="5">Magnesium-transporting ATPase, P-type 1</fullName>
        <ecNumber evidence="4">7.2.2.14</ecNumber>
    </recommendedName>
    <alternativeName>
        <fullName evidence="16">Mg(2+) transport ATPase, P-type 1</fullName>
    </alternativeName>
</protein>
<keyword evidence="11" id="KW-0067">ATP-binding</keyword>
<sequence length="882" mass="96785">MAKTPSLHPRLANCAGRSWKELYTDFSLSPQGYTMEEAARKRETLGHGKEERRPWDSIPARLFRSFCNPFSLVLLVLAVVSFLTDLMPKTAYTHSRTTGGVMLAMLLLSGLIRFWQELRAKKAADRLLRLLETTVLVLREGQWREISSARLAVGDQIRLRAGDRVPADLRLTQARDLFLSQSMLTGESQPVEKTADAIPLPKTPSLAQYQNIAFAGSAVMGGSGEGIVLALGTDTLYGAQRESVKKNASFDRGANAIAGVLLRFMAVLLPLVFFACGLTKGNWGAAFFFALSVAVGLTPEMLPMVISACLAKGSAVMGRKNTIVKSISAMQAFGSMDVLCVDKTGTLTQDRLQLEYYMDVLGNDSPLVLDCAYLNSLYHTGVQNHLDQAVLRVRELPNQRSHWAELERQHEKLDEIPFDYERKMASVLVKDGQQSLLLVKGDAEAVFRRCKDLCYEGNTYPLPPDPMAQLDAATDGLMADGVKLLAVAQKRQTEPQITADSEKDLTLLGFLAFFDLPKTSAADALAALDRLHIPVKILTGDHLSVTQSVCRRLSIPAEKALTGEQLASLSEDELMLAAENTSVFAELTPKQKAKILTVLRENGHCVGFLGDGMNDLPAVLAADVGIAAEGAAKTLQEAADVILLRKDLGVLEEGVLEGRKVFVNMSKYIRITASSNFGNILAVAAAAVLLPFYPMASVQLLLLNLLYDILCLILPWDSVDEELYARPRPWPDRKLGRFMGFFGPISFLFDLLTFGFLYFFLCPALCGGGFFQLTAQQQSLFVSLFQAGWFLESMWTQVLILHLLRTKRLPFVGSRPALPVLLVTAAGILVFTTLTFTPLGTLLGMTALPPAYFLFLLCIVSLYLAVVTAAKSLYVKKYGELI</sequence>
<keyword evidence="21" id="KW-1185">Reference proteome</keyword>
<keyword evidence="14 18" id="KW-1133">Transmembrane helix</keyword>
<dbReference type="PRINTS" id="PR01836">
    <property type="entry name" value="MGATPASE"/>
</dbReference>
<dbReference type="InterPro" id="IPR023298">
    <property type="entry name" value="ATPase_P-typ_TM_dom_sf"/>
</dbReference>
<dbReference type="InterPro" id="IPR006068">
    <property type="entry name" value="ATPase_P-typ_cation-transptr_C"/>
</dbReference>
<dbReference type="Gene3D" id="3.40.1110.10">
    <property type="entry name" value="Calcium-transporting ATPase, cytoplasmic domain N"/>
    <property type="match status" value="1"/>
</dbReference>
<dbReference type="Gene3D" id="2.70.150.10">
    <property type="entry name" value="Calcium-transporting ATPase, cytoplasmic transduction domain A"/>
    <property type="match status" value="1"/>
</dbReference>
<dbReference type="RefSeq" id="WP_205133377.1">
    <property type="nucleotide sequence ID" value="NZ_JACSNT010000005.1"/>
</dbReference>
<dbReference type="Pfam" id="PF00689">
    <property type="entry name" value="Cation_ATPase_C"/>
    <property type="match status" value="1"/>
</dbReference>
<dbReference type="SUPFAM" id="SSF81660">
    <property type="entry name" value="Metal cation-transporting ATPase, ATP-binding domain N"/>
    <property type="match status" value="1"/>
</dbReference>
<comment type="caution">
    <text evidence="20">The sequence shown here is derived from an EMBL/GenBank/DDBJ whole genome shotgun (WGS) entry which is preliminary data.</text>
</comment>
<dbReference type="SFLD" id="SFLDS00003">
    <property type="entry name" value="Haloacid_Dehalogenase"/>
    <property type="match status" value="1"/>
</dbReference>
<dbReference type="SUPFAM" id="SSF56784">
    <property type="entry name" value="HAD-like"/>
    <property type="match status" value="1"/>
</dbReference>
<dbReference type="SUPFAM" id="SSF81653">
    <property type="entry name" value="Calcium ATPase, transduction domain A"/>
    <property type="match status" value="1"/>
</dbReference>
<dbReference type="EC" id="7.2.2.14" evidence="4"/>
<dbReference type="InterPro" id="IPR006415">
    <property type="entry name" value="P-type_ATPase_IIIB"/>
</dbReference>
<keyword evidence="7" id="KW-0997">Cell inner membrane</keyword>
<dbReference type="InterPro" id="IPR018303">
    <property type="entry name" value="ATPase_P-typ_P_site"/>
</dbReference>
<dbReference type="SFLD" id="SFLDF00027">
    <property type="entry name" value="p-type_atpase"/>
    <property type="match status" value="1"/>
</dbReference>
<evidence type="ECO:0000259" key="19">
    <source>
        <dbReference type="SMART" id="SM00831"/>
    </source>
</evidence>
<comment type="subcellular location">
    <subcellularLocation>
        <location evidence="2">Cell inner membrane</location>
        <topology evidence="2">Multi-pass membrane protein</topology>
    </subcellularLocation>
</comment>
<feature type="transmembrane region" description="Helical" evidence="18">
    <location>
        <begin position="668"/>
        <end position="690"/>
    </location>
</feature>
<comment type="function">
    <text evidence="1">Mediates magnesium influx to the cytosol.</text>
</comment>
<keyword evidence="13" id="KW-1278">Translocase</keyword>
<feature type="transmembrane region" description="Helical" evidence="18">
    <location>
        <begin position="287"/>
        <end position="311"/>
    </location>
</feature>